<name>A0A0V1IDF5_TRIPS</name>
<dbReference type="AlphaFoldDB" id="A0A0V1IDF5"/>
<accession>A0A0V1IDF5</accession>
<dbReference type="EMBL" id="JYDV01000404">
    <property type="protein sequence ID" value="KRZ20592.1"/>
    <property type="molecule type" value="Genomic_DNA"/>
</dbReference>
<evidence type="ECO:0000313" key="1">
    <source>
        <dbReference type="EMBL" id="KRZ20592.1"/>
    </source>
</evidence>
<evidence type="ECO:0000313" key="2">
    <source>
        <dbReference type="Proteomes" id="UP000054826"/>
    </source>
</evidence>
<comment type="caution">
    <text evidence="1">The sequence shown here is derived from an EMBL/GenBank/DDBJ whole genome shotgun (WGS) entry which is preliminary data.</text>
</comment>
<dbReference type="Proteomes" id="UP000054826">
    <property type="component" value="Unassembled WGS sequence"/>
</dbReference>
<proteinExistence type="predicted"/>
<sequence>MLGIFPFFRFKPWDVNLQQPAIDDFLRNWIKFPIWESDIYEERPQQIACKFPFILIILDNPFP</sequence>
<organism evidence="1 2">
    <name type="scientific">Trichinella pseudospiralis</name>
    <name type="common">Parasitic roundworm</name>
    <dbReference type="NCBI Taxonomy" id="6337"/>
    <lineage>
        <taxon>Eukaryota</taxon>
        <taxon>Metazoa</taxon>
        <taxon>Ecdysozoa</taxon>
        <taxon>Nematoda</taxon>
        <taxon>Enoplea</taxon>
        <taxon>Dorylaimia</taxon>
        <taxon>Trichinellida</taxon>
        <taxon>Trichinellidae</taxon>
        <taxon>Trichinella</taxon>
    </lineage>
</organism>
<gene>
    <name evidence="1" type="ORF">T4C_11138</name>
</gene>
<reference evidence="1 2" key="1">
    <citation type="submission" date="2015-01" db="EMBL/GenBank/DDBJ databases">
        <title>Evolution of Trichinella species and genotypes.</title>
        <authorList>
            <person name="Korhonen P.K."/>
            <person name="Edoardo P."/>
            <person name="Giuseppe L.R."/>
            <person name="Gasser R.B."/>
        </authorList>
    </citation>
    <scope>NUCLEOTIDE SEQUENCE [LARGE SCALE GENOMIC DNA]</scope>
    <source>
        <strain evidence="1">ISS176</strain>
    </source>
</reference>
<protein>
    <submittedName>
        <fullName evidence="1">Uncharacterized protein</fullName>
    </submittedName>
</protein>